<sequence>MNNPKLFCSSKLRRGHVWFS</sequence>
<dbReference type="AlphaFoldDB" id="A0A0A9B7N3"/>
<proteinExistence type="predicted"/>
<accession>A0A0A9B7N3</accession>
<protein>
    <submittedName>
        <fullName evidence="1">Uncharacterized protein</fullName>
    </submittedName>
</protein>
<reference evidence="1" key="2">
    <citation type="journal article" date="2015" name="Data Brief">
        <title>Shoot transcriptome of the giant reed, Arundo donax.</title>
        <authorList>
            <person name="Barrero R.A."/>
            <person name="Guerrero F.D."/>
            <person name="Moolhuijzen P."/>
            <person name="Goolsby J.A."/>
            <person name="Tidwell J."/>
            <person name="Bellgard S.E."/>
            <person name="Bellgard M.I."/>
        </authorList>
    </citation>
    <scope>NUCLEOTIDE SEQUENCE</scope>
    <source>
        <tissue evidence="1">Shoot tissue taken approximately 20 cm above the soil surface</tissue>
    </source>
</reference>
<evidence type="ECO:0000313" key="1">
    <source>
        <dbReference type="EMBL" id="JAD60004.1"/>
    </source>
</evidence>
<organism evidence="1">
    <name type="scientific">Arundo donax</name>
    <name type="common">Giant reed</name>
    <name type="synonym">Donax arundinaceus</name>
    <dbReference type="NCBI Taxonomy" id="35708"/>
    <lineage>
        <taxon>Eukaryota</taxon>
        <taxon>Viridiplantae</taxon>
        <taxon>Streptophyta</taxon>
        <taxon>Embryophyta</taxon>
        <taxon>Tracheophyta</taxon>
        <taxon>Spermatophyta</taxon>
        <taxon>Magnoliopsida</taxon>
        <taxon>Liliopsida</taxon>
        <taxon>Poales</taxon>
        <taxon>Poaceae</taxon>
        <taxon>PACMAD clade</taxon>
        <taxon>Arundinoideae</taxon>
        <taxon>Arundineae</taxon>
        <taxon>Arundo</taxon>
    </lineage>
</organism>
<reference evidence="1" key="1">
    <citation type="submission" date="2014-09" db="EMBL/GenBank/DDBJ databases">
        <authorList>
            <person name="Magalhaes I.L.F."/>
            <person name="Oliveira U."/>
            <person name="Santos F.R."/>
            <person name="Vidigal T.H.D.A."/>
            <person name="Brescovit A.D."/>
            <person name="Santos A.J."/>
        </authorList>
    </citation>
    <scope>NUCLEOTIDE SEQUENCE</scope>
    <source>
        <tissue evidence="1">Shoot tissue taken approximately 20 cm above the soil surface</tissue>
    </source>
</reference>
<dbReference type="EMBL" id="GBRH01237891">
    <property type="protein sequence ID" value="JAD60004.1"/>
    <property type="molecule type" value="Transcribed_RNA"/>
</dbReference>
<name>A0A0A9B7N3_ARUDO</name>